<keyword evidence="2 6" id="KW-0805">Transcription regulation</keyword>
<dbReference type="NCBIfam" id="TIGR02937">
    <property type="entry name" value="sigma70-ECF"/>
    <property type="match status" value="1"/>
</dbReference>
<dbReference type="Gene3D" id="1.10.1740.10">
    <property type="match status" value="1"/>
</dbReference>
<proteinExistence type="inferred from homology"/>
<dbReference type="Pfam" id="PF08281">
    <property type="entry name" value="Sigma70_r4_2"/>
    <property type="match status" value="1"/>
</dbReference>
<dbReference type="AlphaFoldDB" id="A0A919RD77"/>
<keyword evidence="5 6" id="KW-0804">Transcription</keyword>
<dbReference type="InterPro" id="IPR007627">
    <property type="entry name" value="RNA_pol_sigma70_r2"/>
</dbReference>
<feature type="domain" description="RNA polymerase sigma factor 70 region 4 type 2" evidence="8">
    <location>
        <begin position="128"/>
        <end position="175"/>
    </location>
</feature>
<dbReference type="GO" id="GO:0003677">
    <property type="term" value="F:DNA binding"/>
    <property type="evidence" value="ECO:0007669"/>
    <property type="project" value="UniProtKB-KW"/>
</dbReference>
<keyword evidence="10" id="KW-1185">Reference proteome</keyword>
<dbReference type="InterPro" id="IPR039425">
    <property type="entry name" value="RNA_pol_sigma-70-like"/>
</dbReference>
<dbReference type="Gene3D" id="1.10.10.10">
    <property type="entry name" value="Winged helix-like DNA-binding domain superfamily/Winged helix DNA-binding domain"/>
    <property type="match status" value="1"/>
</dbReference>
<evidence type="ECO:0000256" key="1">
    <source>
        <dbReference type="ARBA" id="ARBA00010641"/>
    </source>
</evidence>
<dbReference type="PANTHER" id="PTHR43133:SF62">
    <property type="entry name" value="RNA POLYMERASE SIGMA FACTOR SIGZ"/>
    <property type="match status" value="1"/>
</dbReference>
<dbReference type="GO" id="GO:0016987">
    <property type="term" value="F:sigma factor activity"/>
    <property type="evidence" value="ECO:0007669"/>
    <property type="project" value="UniProtKB-KW"/>
</dbReference>
<evidence type="ECO:0000313" key="10">
    <source>
        <dbReference type="Proteomes" id="UP000655287"/>
    </source>
</evidence>
<accession>A0A919RD77</accession>
<comment type="similarity">
    <text evidence="1 6">Belongs to the sigma-70 factor family. ECF subfamily.</text>
</comment>
<dbReference type="InterPro" id="IPR013249">
    <property type="entry name" value="RNA_pol_sigma70_r4_t2"/>
</dbReference>
<keyword evidence="3 6" id="KW-0731">Sigma factor</keyword>
<evidence type="ECO:0000313" key="9">
    <source>
        <dbReference type="EMBL" id="GII81907.1"/>
    </source>
</evidence>
<evidence type="ECO:0000256" key="3">
    <source>
        <dbReference type="ARBA" id="ARBA00023082"/>
    </source>
</evidence>
<protein>
    <recommendedName>
        <fullName evidence="6">RNA polymerase sigma factor</fullName>
    </recommendedName>
</protein>
<reference evidence="9" key="1">
    <citation type="submission" date="2021-01" db="EMBL/GenBank/DDBJ databases">
        <title>Whole genome shotgun sequence of Sphaerisporangium rufum NBRC 109079.</title>
        <authorList>
            <person name="Komaki H."/>
            <person name="Tamura T."/>
        </authorList>
    </citation>
    <scope>NUCLEOTIDE SEQUENCE</scope>
    <source>
        <strain evidence="9">NBRC 109079</strain>
    </source>
</reference>
<dbReference type="InterPro" id="IPR036388">
    <property type="entry name" value="WH-like_DNA-bd_sf"/>
</dbReference>
<dbReference type="RefSeq" id="WP_203994907.1">
    <property type="nucleotide sequence ID" value="NZ_BOOU01000117.1"/>
</dbReference>
<evidence type="ECO:0000256" key="2">
    <source>
        <dbReference type="ARBA" id="ARBA00023015"/>
    </source>
</evidence>
<dbReference type="SUPFAM" id="SSF88659">
    <property type="entry name" value="Sigma3 and sigma4 domains of RNA polymerase sigma factors"/>
    <property type="match status" value="1"/>
</dbReference>
<evidence type="ECO:0000256" key="5">
    <source>
        <dbReference type="ARBA" id="ARBA00023163"/>
    </source>
</evidence>
<dbReference type="InterPro" id="IPR014284">
    <property type="entry name" value="RNA_pol_sigma-70_dom"/>
</dbReference>
<dbReference type="GO" id="GO:0006950">
    <property type="term" value="P:response to stress"/>
    <property type="evidence" value="ECO:0007669"/>
    <property type="project" value="UniProtKB-ARBA"/>
</dbReference>
<evidence type="ECO:0000256" key="4">
    <source>
        <dbReference type="ARBA" id="ARBA00023125"/>
    </source>
</evidence>
<name>A0A919RD77_9ACTN</name>
<sequence>MIQGRDPWPDGLDDAAVAAGFQAGDERCLAEAYRRWSRLVYTIAYRSLESAADAEDVTQQVFVGAWRGRENFDPRSGALPAWLIGITRRKIADRWAARRREQEVLHAAAAGGETGYQITQAIADSVVLADELARLGQPRRRILELAFFDQLTHVEIAEKLQLPLGTVKTHIRRSLMVLRDRLEVDGESH</sequence>
<dbReference type="InterPro" id="IPR013324">
    <property type="entry name" value="RNA_pol_sigma_r3/r4-like"/>
</dbReference>
<evidence type="ECO:0000256" key="6">
    <source>
        <dbReference type="RuleBase" id="RU000716"/>
    </source>
</evidence>
<dbReference type="SUPFAM" id="SSF88946">
    <property type="entry name" value="Sigma2 domain of RNA polymerase sigma factors"/>
    <property type="match status" value="1"/>
</dbReference>
<organism evidence="9 10">
    <name type="scientific">Sphaerisporangium rufum</name>
    <dbReference type="NCBI Taxonomy" id="1381558"/>
    <lineage>
        <taxon>Bacteria</taxon>
        <taxon>Bacillati</taxon>
        <taxon>Actinomycetota</taxon>
        <taxon>Actinomycetes</taxon>
        <taxon>Streptosporangiales</taxon>
        <taxon>Streptosporangiaceae</taxon>
        <taxon>Sphaerisporangium</taxon>
    </lineage>
</organism>
<dbReference type="PANTHER" id="PTHR43133">
    <property type="entry name" value="RNA POLYMERASE ECF-TYPE SIGMA FACTO"/>
    <property type="match status" value="1"/>
</dbReference>
<feature type="domain" description="RNA polymerase sigma-70 region 2" evidence="7">
    <location>
        <begin position="33"/>
        <end position="100"/>
    </location>
</feature>
<evidence type="ECO:0000259" key="7">
    <source>
        <dbReference type="Pfam" id="PF04542"/>
    </source>
</evidence>
<dbReference type="InterPro" id="IPR000838">
    <property type="entry name" value="RNA_pol_sigma70_ECF_CS"/>
</dbReference>
<dbReference type="Pfam" id="PF04542">
    <property type="entry name" value="Sigma70_r2"/>
    <property type="match status" value="1"/>
</dbReference>
<dbReference type="PROSITE" id="PS01063">
    <property type="entry name" value="SIGMA70_ECF"/>
    <property type="match status" value="1"/>
</dbReference>
<keyword evidence="4 6" id="KW-0238">DNA-binding</keyword>
<dbReference type="EMBL" id="BOOU01000117">
    <property type="protein sequence ID" value="GII81907.1"/>
    <property type="molecule type" value="Genomic_DNA"/>
</dbReference>
<dbReference type="InterPro" id="IPR013325">
    <property type="entry name" value="RNA_pol_sigma_r2"/>
</dbReference>
<comment type="caution">
    <text evidence="9">The sequence shown here is derived from an EMBL/GenBank/DDBJ whole genome shotgun (WGS) entry which is preliminary data.</text>
</comment>
<dbReference type="GO" id="GO:0006352">
    <property type="term" value="P:DNA-templated transcription initiation"/>
    <property type="evidence" value="ECO:0007669"/>
    <property type="project" value="InterPro"/>
</dbReference>
<gene>
    <name evidence="9" type="ORF">Sru01_68890</name>
</gene>
<dbReference type="Proteomes" id="UP000655287">
    <property type="component" value="Unassembled WGS sequence"/>
</dbReference>
<evidence type="ECO:0000259" key="8">
    <source>
        <dbReference type="Pfam" id="PF08281"/>
    </source>
</evidence>